<dbReference type="PANTHER" id="PTHR32119:SF2">
    <property type="entry name" value="OROTIDINE 5'-PHOSPHATE DECARBOXYLASE"/>
    <property type="match status" value="1"/>
</dbReference>
<protein>
    <recommendedName>
        <fullName evidence="9">Orotidine 5'-phosphate decarboxylase</fullName>
        <ecNumber evidence="9">4.1.1.23</ecNumber>
    </recommendedName>
    <alternativeName>
        <fullName evidence="9">OMP decarboxylase</fullName>
        <shortName evidence="9">OMPDCase</shortName>
        <shortName evidence="9">OMPdecase</shortName>
    </alternativeName>
</protein>
<feature type="binding site" evidence="9 11">
    <location>
        <position position="186"/>
    </location>
    <ligand>
        <name>substrate</name>
    </ligand>
</feature>
<dbReference type="Proteomes" id="UP000051494">
    <property type="component" value="Unassembled WGS sequence"/>
</dbReference>
<feature type="binding site" evidence="9 11">
    <location>
        <position position="215"/>
    </location>
    <ligand>
        <name>substrate</name>
    </ligand>
</feature>
<evidence type="ECO:0000256" key="10">
    <source>
        <dbReference type="PIRSR" id="PIRSR614732-1"/>
    </source>
</evidence>
<reference evidence="14" key="3">
    <citation type="submission" date="2021-06" db="EMBL/GenBank/DDBJ databases">
        <title>Genomic Description and Analysis of Intracellular Bacteria, Candidatus Berkiella cookevillensis and Candidatus Berkiella aquae.</title>
        <authorList>
            <person name="Kidane D.T."/>
            <person name="Mehari Y.T."/>
            <person name="Rice F.C."/>
            <person name="Arivett B.A."/>
            <person name="Farone A.L."/>
            <person name="Berk S.G."/>
            <person name="Farone M.B."/>
        </authorList>
    </citation>
    <scope>NUCLEOTIDE SEQUENCE</scope>
    <source>
        <strain evidence="14">CC99</strain>
    </source>
</reference>
<dbReference type="SUPFAM" id="SSF51366">
    <property type="entry name" value="Ribulose-phoshate binding barrel"/>
    <property type="match status" value="1"/>
</dbReference>
<comment type="function">
    <text evidence="1 9">Catalyzes the decarboxylation of orotidine 5'-monophosphate (OMP) to uridine 5'-monophosphate (UMP).</text>
</comment>
<dbReference type="EMBL" id="LKHV02000001">
    <property type="protein sequence ID" value="MCS5709044.1"/>
    <property type="molecule type" value="Genomic_DNA"/>
</dbReference>
<feature type="binding site" evidence="9">
    <location>
        <begin position="62"/>
        <end position="71"/>
    </location>
    <ligand>
        <name>substrate</name>
    </ligand>
</feature>
<dbReference type="NCBIfam" id="TIGR01740">
    <property type="entry name" value="pyrF"/>
    <property type="match status" value="1"/>
</dbReference>
<reference evidence="13" key="1">
    <citation type="submission" date="2015-09" db="EMBL/GenBank/DDBJ databases">
        <title>Draft Genome Sequences of Two Novel Amoeba-resistant Intranuclear Bacteria, Candidatus Berkiella cookevillensis and Candidatus Berkiella aquae.</title>
        <authorList>
            <person name="Mehari Y.T."/>
            <person name="Arivett B.A."/>
            <person name="Farone A.L."/>
            <person name="Gunderson J.H."/>
            <person name="Farone M.B."/>
        </authorList>
    </citation>
    <scope>NUCLEOTIDE SEQUENCE [LARGE SCALE GENOMIC DNA]</scope>
    <source>
        <strain evidence="13">CC99</strain>
    </source>
</reference>
<keyword evidence="5 9" id="KW-0665">Pyrimidine biosynthesis</keyword>
<feature type="binding site" evidence="9 11">
    <location>
        <position position="35"/>
    </location>
    <ligand>
        <name>substrate</name>
    </ligand>
</feature>
<reference evidence="14" key="2">
    <citation type="journal article" date="2016" name="Genome Announc.">
        <title>Draft Genome Sequences of Two Novel Amoeba-Resistant Intranuclear Bacteria, 'Candidatus Berkiella cookevillensis' and 'Candidatus Berkiella aquae'.</title>
        <authorList>
            <person name="Mehari Y.T."/>
            <person name="Arivett B.A."/>
            <person name="Farone A.L."/>
            <person name="Gunderson J.H."/>
            <person name="Farone M.B."/>
        </authorList>
    </citation>
    <scope>NUCLEOTIDE SEQUENCE</scope>
    <source>
        <strain evidence="14">CC99</strain>
    </source>
</reference>
<dbReference type="GO" id="GO:0004590">
    <property type="term" value="F:orotidine-5'-phosphate decarboxylase activity"/>
    <property type="evidence" value="ECO:0007669"/>
    <property type="project" value="UniProtKB-UniRule"/>
</dbReference>
<feature type="binding site" evidence="9 11">
    <location>
        <position position="13"/>
    </location>
    <ligand>
        <name>substrate</name>
    </ligand>
</feature>
<dbReference type="STRING" id="437022.CC99x_01972"/>
<feature type="active site" description="For OMPdecase activity" evidence="10">
    <location>
        <position position="62"/>
    </location>
</feature>
<keyword evidence="6 9" id="KW-0456">Lyase</keyword>
<dbReference type="SMART" id="SM00934">
    <property type="entry name" value="OMPdecase"/>
    <property type="match status" value="1"/>
</dbReference>
<dbReference type="NCBIfam" id="NF001273">
    <property type="entry name" value="PRK00230.1"/>
    <property type="match status" value="1"/>
</dbReference>
<dbReference type="PATRIC" id="fig|1590042.3.peg.2013"/>
<evidence type="ECO:0000259" key="12">
    <source>
        <dbReference type="SMART" id="SM00934"/>
    </source>
</evidence>
<feature type="binding site" evidence="9 11">
    <location>
        <position position="125"/>
    </location>
    <ligand>
        <name>substrate</name>
    </ligand>
</feature>
<dbReference type="AlphaFoldDB" id="A0A0Q9YDF2"/>
<dbReference type="InterPro" id="IPR013785">
    <property type="entry name" value="Aldolase_TIM"/>
</dbReference>
<dbReference type="GO" id="GO:0044205">
    <property type="term" value="P:'de novo' UMP biosynthetic process"/>
    <property type="evidence" value="ECO:0007669"/>
    <property type="project" value="UniProtKB-UniRule"/>
</dbReference>
<dbReference type="EC" id="4.1.1.23" evidence="9"/>
<dbReference type="GO" id="GO:0005829">
    <property type="term" value="C:cytosol"/>
    <property type="evidence" value="ECO:0007669"/>
    <property type="project" value="TreeGrafter"/>
</dbReference>
<evidence type="ECO:0000313" key="13">
    <source>
        <dbReference type="EMBL" id="KRG17849.1"/>
    </source>
</evidence>
<dbReference type="CDD" id="cd04725">
    <property type="entry name" value="OMP_decarboxylase_like"/>
    <property type="match status" value="1"/>
</dbReference>
<feature type="binding site" evidence="9 11">
    <location>
        <position position="195"/>
    </location>
    <ligand>
        <name>substrate</name>
    </ligand>
</feature>
<evidence type="ECO:0000256" key="8">
    <source>
        <dbReference type="ARBA" id="ARBA00061012"/>
    </source>
</evidence>
<evidence type="ECO:0000256" key="7">
    <source>
        <dbReference type="ARBA" id="ARBA00049157"/>
    </source>
</evidence>
<dbReference type="OrthoDB" id="9806203at2"/>
<dbReference type="FunFam" id="3.20.20.70:FF:000015">
    <property type="entry name" value="Orotidine 5'-phosphate decarboxylase"/>
    <property type="match status" value="1"/>
</dbReference>
<keyword evidence="4 9" id="KW-0210">Decarboxylase</keyword>
<evidence type="ECO:0000256" key="3">
    <source>
        <dbReference type="ARBA" id="ARBA00011738"/>
    </source>
</evidence>
<dbReference type="Gene3D" id="3.20.20.70">
    <property type="entry name" value="Aldolase class I"/>
    <property type="match status" value="1"/>
</dbReference>
<evidence type="ECO:0000256" key="2">
    <source>
        <dbReference type="ARBA" id="ARBA00004861"/>
    </source>
</evidence>
<dbReference type="HAMAP" id="MF_01200_B">
    <property type="entry name" value="OMPdecase_type1_B"/>
    <property type="match status" value="1"/>
</dbReference>
<evidence type="ECO:0000256" key="1">
    <source>
        <dbReference type="ARBA" id="ARBA00002356"/>
    </source>
</evidence>
<comment type="pathway">
    <text evidence="2 9">Pyrimidine metabolism; UMP biosynthesis via de novo pathway; UMP from orotate: step 2/2.</text>
</comment>
<feature type="binding site" evidence="9 11">
    <location>
        <position position="216"/>
    </location>
    <ligand>
        <name>substrate</name>
    </ligand>
</feature>
<dbReference type="InterPro" id="IPR011060">
    <property type="entry name" value="RibuloseP-bd_barrel"/>
</dbReference>
<comment type="caution">
    <text evidence="13">The sequence shown here is derived from an EMBL/GenBank/DDBJ whole genome shotgun (WGS) entry which is preliminary data.</text>
</comment>
<accession>A0A0Q9YDF2</accession>
<dbReference type="GO" id="GO:0006207">
    <property type="term" value="P:'de novo' pyrimidine nucleobase biosynthetic process"/>
    <property type="evidence" value="ECO:0007669"/>
    <property type="project" value="InterPro"/>
</dbReference>
<feature type="active site" description="For OMPdecase activity" evidence="10">
    <location>
        <position position="67"/>
    </location>
</feature>
<comment type="catalytic activity">
    <reaction evidence="7 9">
        <text>orotidine 5'-phosphate + H(+) = UMP + CO2</text>
        <dbReference type="Rhea" id="RHEA:11596"/>
        <dbReference type="ChEBI" id="CHEBI:15378"/>
        <dbReference type="ChEBI" id="CHEBI:16526"/>
        <dbReference type="ChEBI" id="CHEBI:57538"/>
        <dbReference type="ChEBI" id="CHEBI:57865"/>
        <dbReference type="EC" id="4.1.1.23"/>
    </reaction>
</comment>
<evidence type="ECO:0000313" key="15">
    <source>
        <dbReference type="Proteomes" id="UP000051494"/>
    </source>
</evidence>
<evidence type="ECO:0000256" key="5">
    <source>
        <dbReference type="ARBA" id="ARBA00022975"/>
    </source>
</evidence>
<dbReference type="RefSeq" id="WP_057625079.1">
    <property type="nucleotide sequence ID" value="NZ_LKHV02000001.1"/>
</dbReference>
<comment type="similarity">
    <text evidence="8 9">Belongs to the OMP decarboxylase family. Type 1 subfamily.</text>
</comment>
<comment type="subunit">
    <text evidence="3 9">Homodimer.</text>
</comment>
<keyword evidence="15" id="KW-1185">Reference proteome</keyword>
<evidence type="ECO:0000256" key="11">
    <source>
        <dbReference type="PIRSR" id="PIRSR614732-2"/>
    </source>
</evidence>
<sequence length="240" mass="26345">MINSEPKIIVALDVETKQEVQQIVSQLNPTLCRLKVGKSLFTSLGPEWVNQAQALGFEVFLDLKFHDIPFQVASSCRDAAQLGVWMMNVHALGGIKMMKAAREAIDSYHQKTNRRPLLIGVTLLTSHSEEDLKEIGLSGTLNENVLRLAGNCYGAGLDGVVCSAQEASQIKAAFGKAFLCVTPGIRLKDQNRHDQIRVLTPVEAVNAGSDYLVMGRAILESSNPNQVLRHIIEEINNELV</sequence>
<feature type="domain" description="Orotidine 5'-phosphate decarboxylase" evidence="12">
    <location>
        <begin position="7"/>
        <end position="231"/>
    </location>
</feature>
<proteinExistence type="inferred from homology"/>
<feature type="active site" description="For OMPdecase activity" evidence="10">
    <location>
        <position position="64"/>
    </location>
</feature>
<dbReference type="InterPro" id="IPR047596">
    <property type="entry name" value="OMPdecase_bac"/>
</dbReference>
<dbReference type="InterPro" id="IPR001754">
    <property type="entry name" value="OMPdeCOase_dom"/>
</dbReference>
<dbReference type="UniPathway" id="UPA00070">
    <property type="reaction ID" value="UER00120"/>
</dbReference>
<dbReference type="InterPro" id="IPR014732">
    <property type="entry name" value="OMPdecase"/>
</dbReference>
<evidence type="ECO:0000256" key="4">
    <source>
        <dbReference type="ARBA" id="ARBA00022793"/>
    </source>
</evidence>
<evidence type="ECO:0000313" key="14">
    <source>
        <dbReference type="EMBL" id="MCS5709044.1"/>
    </source>
</evidence>
<gene>
    <name evidence="9 13" type="primary">pyrF</name>
    <name evidence="14" type="ORF">CC99x_009025</name>
    <name evidence="13" type="ORF">CC99x_01972</name>
</gene>
<name>A0A0Q9YDF2_9GAMM</name>
<feature type="active site" description="Proton donor" evidence="9">
    <location>
        <position position="64"/>
    </location>
</feature>
<evidence type="ECO:0000256" key="9">
    <source>
        <dbReference type="HAMAP-Rule" id="MF_01200"/>
    </source>
</evidence>
<organism evidence="13">
    <name type="scientific">Candidatus Berkiella cookevillensis</name>
    <dbReference type="NCBI Taxonomy" id="437022"/>
    <lineage>
        <taxon>Bacteria</taxon>
        <taxon>Pseudomonadati</taxon>
        <taxon>Pseudomonadota</taxon>
        <taxon>Gammaproteobacteria</taxon>
        <taxon>Candidatus Berkiellales</taxon>
        <taxon>Candidatus Berkiellaceae</taxon>
        <taxon>Candidatus Berkiella</taxon>
    </lineage>
</organism>
<dbReference type="Pfam" id="PF00215">
    <property type="entry name" value="OMPdecase"/>
    <property type="match status" value="1"/>
</dbReference>
<evidence type="ECO:0000256" key="6">
    <source>
        <dbReference type="ARBA" id="ARBA00023239"/>
    </source>
</evidence>
<dbReference type="EMBL" id="LKHV01000011">
    <property type="protein sequence ID" value="KRG17849.1"/>
    <property type="molecule type" value="Genomic_DNA"/>
</dbReference>
<dbReference type="PANTHER" id="PTHR32119">
    <property type="entry name" value="OROTIDINE 5'-PHOSPHATE DECARBOXYLASE"/>
    <property type="match status" value="1"/>
</dbReference>